<dbReference type="Pfam" id="PF13392">
    <property type="entry name" value="HNH_3"/>
    <property type="match status" value="1"/>
</dbReference>
<organism evidence="3">
    <name type="scientific">viral metagenome</name>
    <dbReference type="NCBI Taxonomy" id="1070528"/>
    <lineage>
        <taxon>unclassified sequences</taxon>
        <taxon>metagenomes</taxon>
        <taxon>organismal metagenomes</taxon>
    </lineage>
</organism>
<evidence type="ECO:0000256" key="1">
    <source>
        <dbReference type="SAM" id="MobiDB-lite"/>
    </source>
</evidence>
<feature type="domain" description="HNH nuclease" evidence="2">
    <location>
        <begin position="45"/>
        <end position="96"/>
    </location>
</feature>
<dbReference type="EMBL" id="MN738888">
    <property type="protein sequence ID" value="QHT30004.1"/>
    <property type="molecule type" value="Genomic_DNA"/>
</dbReference>
<feature type="compositionally biased region" description="Basic and acidic residues" evidence="1">
    <location>
        <begin position="71"/>
        <end position="84"/>
    </location>
</feature>
<dbReference type="Gene3D" id="3.90.75.20">
    <property type="match status" value="1"/>
</dbReference>
<feature type="compositionally biased region" description="Polar residues" evidence="1">
    <location>
        <begin position="85"/>
        <end position="105"/>
    </location>
</feature>
<dbReference type="InterPro" id="IPR044925">
    <property type="entry name" value="His-Me_finger_sf"/>
</dbReference>
<dbReference type="AlphaFoldDB" id="A0A6C0ELD9"/>
<name>A0A6C0ELD9_9ZZZZ</name>
<dbReference type="InterPro" id="IPR010902">
    <property type="entry name" value="NUMOD4"/>
</dbReference>
<dbReference type="SMART" id="SM00507">
    <property type="entry name" value="HNHc"/>
    <property type="match status" value="1"/>
</dbReference>
<accession>A0A6C0ELD9</accession>
<proteinExistence type="predicted"/>
<evidence type="ECO:0000259" key="2">
    <source>
        <dbReference type="SMART" id="SM00507"/>
    </source>
</evidence>
<protein>
    <recommendedName>
        <fullName evidence="2">HNH nuclease domain-containing protein</fullName>
    </recommendedName>
</protein>
<evidence type="ECO:0000313" key="3">
    <source>
        <dbReference type="EMBL" id="QHT30004.1"/>
    </source>
</evidence>
<dbReference type="SUPFAM" id="SSF54060">
    <property type="entry name" value="His-Me finger endonucleases"/>
    <property type="match status" value="1"/>
</dbReference>
<reference evidence="3" key="1">
    <citation type="journal article" date="2020" name="Nature">
        <title>Giant virus diversity and host interactions through global metagenomics.</title>
        <authorList>
            <person name="Schulz F."/>
            <person name="Roux S."/>
            <person name="Paez-Espino D."/>
            <person name="Jungbluth S."/>
            <person name="Walsh D.A."/>
            <person name="Denef V.J."/>
            <person name="McMahon K.D."/>
            <person name="Konstantinidis K.T."/>
            <person name="Eloe-Fadrosh E.A."/>
            <person name="Kyrpides N.C."/>
            <person name="Woyke T."/>
        </authorList>
    </citation>
    <scope>NUCLEOTIDE SEQUENCE</scope>
    <source>
        <strain evidence="3">GVMAG-M-3300009068-25</strain>
    </source>
</reference>
<dbReference type="GO" id="GO:0016788">
    <property type="term" value="F:hydrolase activity, acting on ester bonds"/>
    <property type="evidence" value="ECO:0007669"/>
    <property type="project" value="InterPro"/>
</dbReference>
<dbReference type="InterPro" id="IPR003615">
    <property type="entry name" value="HNH_nuc"/>
</dbReference>
<sequence>MEVWKDVVGYEGLYTVSNMGRVRGPRKILSPGADGGGYLAVNLCKNGSQILTKVHRIVAFAFIPNPEQKPEVDHINRDRRDNRVENLQWSTKRENMTASNMESTG</sequence>
<feature type="region of interest" description="Disordered" evidence="1">
    <location>
        <begin position="71"/>
        <end position="105"/>
    </location>
</feature>
<dbReference type="Pfam" id="PF07463">
    <property type="entry name" value="NUMOD4"/>
    <property type="match status" value="1"/>
</dbReference>